<protein>
    <submittedName>
        <fullName evidence="1">Uncharacterized protein</fullName>
    </submittedName>
</protein>
<name>A0ABV9X8D0_9ACTN</name>
<keyword evidence="2" id="KW-1185">Reference proteome</keyword>
<sequence>MARSGKRARRLVVGGETFLWSVGHSHKVLGNGRYEGCTETVDLRRFKARGRLRVLFRSGPGRWVSDGYMMVSGAVATEDGRHLNLCEPGTARALLDEALARGWEPDDPVVRELDGWSLFDAVAERRGAAPTPPV</sequence>
<dbReference type="EMBL" id="JBHSJD010000002">
    <property type="protein sequence ID" value="MFC5021721.1"/>
    <property type="molecule type" value="Genomic_DNA"/>
</dbReference>
<gene>
    <name evidence="1" type="ORF">ACFPM3_06095</name>
</gene>
<organism evidence="1 2">
    <name type="scientific">Streptomyces coeruleoprunus</name>
    <dbReference type="NCBI Taxonomy" id="285563"/>
    <lineage>
        <taxon>Bacteria</taxon>
        <taxon>Bacillati</taxon>
        <taxon>Actinomycetota</taxon>
        <taxon>Actinomycetes</taxon>
        <taxon>Kitasatosporales</taxon>
        <taxon>Streptomycetaceae</taxon>
        <taxon>Streptomyces</taxon>
    </lineage>
</organism>
<accession>A0ABV9X8D0</accession>
<evidence type="ECO:0000313" key="2">
    <source>
        <dbReference type="Proteomes" id="UP001595829"/>
    </source>
</evidence>
<reference evidence="2" key="1">
    <citation type="journal article" date="2019" name="Int. J. Syst. Evol. Microbiol.">
        <title>The Global Catalogue of Microorganisms (GCM) 10K type strain sequencing project: providing services to taxonomists for standard genome sequencing and annotation.</title>
        <authorList>
            <consortium name="The Broad Institute Genomics Platform"/>
            <consortium name="The Broad Institute Genome Sequencing Center for Infectious Disease"/>
            <person name="Wu L."/>
            <person name="Ma J."/>
        </authorList>
    </citation>
    <scope>NUCLEOTIDE SEQUENCE [LARGE SCALE GENOMIC DNA]</scope>
    <source>
        <strain evidence="2">CGMCC 4.1648</strain>
    </source>
</reference>
<dbReference type="RefSeq" id="WP_345693666.1">
    <property type="nucleotide sequence ID" value="NZ_BAABIT010000001.1"/>
</dbReference>
<comment type="caution">
    <text evidence="1">The sequence shown here is derived from an EMBL/GenBank/DDBJ whole genome shotgun (WGS) entry which is preliminary data.</text>
</comment>
<evidence type="ECO:0000313" key="1">
    <source>
        <dbReference type="EMBL" id="MFC5021721.1"/>
    </source>
</evidence>
<dbReference type="Proteomes" id="UP001595829">
    <property type="component" value="Unassembled WGS sequence"/>
</dbReference>
<proteinExistence type="predicted"/>